<evidence type="ECO:0000313" key="3">
    <source>
        <dbReference type="Proteomes" id="UP000315673"/>
    </source>
</evidence>
<gene>
    <name evidence="2" type="ORF">FPZ24_15480</name>
</gene>
<protein>
    <submittedName>
        <fullName evidence="2">Cupin domain-containing protein</fullName>
    </submittedName>
</protein>
<dbReference type="EMBL" id="CP042306">
    <property type="protein sequence ID" value="QDZ08695.1"/>
    <property type="molecule type" value="Genomic_DNA"/>
</dbReference>
<dbReference type="InterPro" id="IPR014710">
    <property type="entry name" value="RmlC-like_jellyroll"/>
</dbReference>
<dbReference type="Gene3D" id="2.60.120.10">
    <property type="entry name" value="Jelly Rolls"/>
    <property type="match status" value="1"/>
</dbReference>
<dbReference type="Proteomes" id="UP000315673">
    <property type="component" value="Chromosome"/>
</dbReference>
<dbReference type="AlphaFoldDB" id="A0A5B8LLW8"/>
<dbReference type="Pfam" id="PF07883">
    <property type="entry name" value="Cupin_2"/>
    <property type="match status" value="1"/>
</dbReference>
<proteinExistence type="predicted"/>
<evidence type="ECO:0000313" key="2">
    <source>
        <dbReference type="EMBL" id="QDZ08695.1"/>
    </source>
</evidence>
<organism evidence="2 3">
    <name type="scientific">Sphingomonas panacisoli</name>
    <dbReference type="NCBI Taxonomy" id="1813879"/>
    <lineage>
        <taxon>Bacteria</taxon>
        <taxon>Pseudomonadati</taxon>
        <taxon>Pseudomonadota</taxon>
        <taxon>Alphaproteobacteria</taxon>
        <taxon>Sphingomonadales</taxon>
        <taxon>Sphingomonadaceae</taxon>
        <taxon>Sphingomonas</taxon>
    </lineage>
</organism>
<dbReference type="OrthoDB" id="9793521at2"/>
<accession>A0A5B8LLW8</accession>
<dbReference type="InterPro" id="IPR011051">
    <property type="entry name" value="RmlC_Cupin_sf"/>
</dbReference>
<keyword evidence="3" id="KW-1185">Reference proteome</keyword>
<evidence type="ECO:0000259" key="1">
    <source>
        <dbReference type="Pfam" id="PF07883"/>
    </source>
</evidence>
<feature type="domain" description="Cupin type-2" evidence="1">
    <location>
        <begin position="59"/>
        <end position="117"/>
    </location>
</feature>
<dbReference type="InterPro" id="IPR013096">
    <property type="entry name" value="Cupin_2"/>
</dbReference>
<dbReference type="RefSeq" id="WP_146573486.1">
    <property type="nucleotide sequence ID" value="NZ_CP042306.1"/>
</dbReference>
<sequence length="132" mass="14081">MARHDFDPATVQPDGRPAAKATLFNAAGEGPWRGSVPGLDLQGPVTVLAYGTDEIGVGPRLHVHPYDETFIVVAGHGRFFVGETVIDAAAGEIVLGPAGVPHKFENLGPGRLQTIDIHHSRTWIQTDLEEIA</sequence>
<dbReference type="SUPFAM" id="SSF51182">
    <property type="entry name" value="RmlC-like cupins"/>
    <property type="match status" value="1"/>
</dbReference>
<reference evidence="2 3" key="1">
    <citation type="submission" date="2019-07" db="EMBL/GenBank/DDBJ databases">
        <title>Full genome sequence of Sphingomonas sp. 4R-6-7(HKS19).</title>
        <authorList>
            <person name="Im W.-T."/>
        </authorList>
    </citation>
    <scope>NUCLEOTIDE SEQUENCE [LARGE SCALE GENOMIC DNA]</scope>
    <source>
        <strain evidence="2 3">HKS19</strain>
    </source>
</reference>
<name>A0A5B8LLW8_9SPHN</name>
<dbReference type="KEGG" id="spai:FPZ24_15480"/>